<organism evidence="1 2">
    <name type="scientific">Eubacterium plexicaudatum ASF492</name>
    <dbReference type="NCBI Taxonomy" id="1235802"/>
    <lineage>
        <taxon>Bacteria</taxon>
        <taxon>Bacillati</taxon>
        <taxon>Bacillota</taxon>
        <taxon>Clostridia</taxon>
        <taxon>Eubacteriales</taxon>
        <taxon>Eubacteriaceae</taxon>
        <taxon>Eubacterium</taxon>
    </lineage>
</organism>
<dbReference type="EMBL" id="AQFT01000160">
    <property type="protein sequence ID" value="EMZ19601.1"/>
    <property type="molecule type" value="Genomic_DNA"/>
</dbReference>
<evidence type="ECO:0000313" key="2">
    <source>
        <dbReference type="Proteomes" id="UP000012589"/>
    </source>
</evidence>
<name>N1ZUK6_9FIRM</name>
<sequence length="123" mass="14620">MMDKYKGLISIFSDVLEKSKDYHIAYIYQVGYVSLVGLLSKAEGQNLSMIVDEIFSSPEVMAESLLRNWRWQWFYENRELLPRKDYDDICRLDDEVPDSLREQYKREILSWQDKIQAVLQKGS</sequence>
<dbReference type="PATRIC" id="fig|1235802.3.peg.5728"/>
<keyword evidence="2" id="KW-1185">Reference proteome</keyword>
<dbReference type="eggNOG" id="ENOG5032XHE">
    <property type="taxonomic scope" value="Bacteria"/>
</dbReference>
<evidence type="ECO:0000313" key="1">
    <source>
        <dbReference type="EMBL" id="EMZ19601.1"/>
    </source>
</evidence>
<dbReference type="AlphaFoldDB" id="N1ZUK6"/>
<reference evidence="1 2" key="1">
    <citation type="journal article" date="2014" name="Genome Announc.">
        <title>Draft genome sequences of the altered schaedler flora, a defined bacterial community from gnotobiotic mice.</title>
        <authorList>
            <person name="Wannemuehler M.J."/>
            <person name="Overstreet A.M."/>
            <person name="Ward D.V."/>
            <person name="Phillips G.J."/>
        </authorList>
    </citation>
    <scope>NUCLEOTIDE SEQUENCE [LARGE SCALE GENOMIC DNA]</scope>
    <source>
        <strain evidence="1 2">ASF492</strain>
    </source>
</reference>
<protein>
    <submittedName>
        <fullName evidence="1">Uncharacterized protein</fullName>
    </submittedName>
</protein>
<dbReference type="HOGENOM" id="CLU_2025005_0_0_9"/>
<accession>N1ZUK6</accession>
<comment type="caution">
    <text evidence="1">The sequence shown here is derived from an EMBL/GenBank/DDBJ whole genome shotgun (WGS) entry which is preliminary data.</text>
</comment>
<dbReference type="Proteomes" id="UP000012589">
    <property type="component" value="Unassembled WGS sequence"/>
</dbReference>
<proteinExistence type="predicted"/>
<dbReference type="STRING" id="1235802.C823_05426"/>
<gene>
    <name evidence="1" type="ORF">C823_05426</name>
</gene>